<protein>
    <submittedName>
        <fullName evidence="1">Helix-turn-helix domain-containing protein</fullName>
    </submittedName>
</protein>
<dbReference type="InterPro" id="IPR010982">
    <property type="entry name" value="Lambda_DNA-bd_dom_sf"/>
</dbReference>
<reference evidence="1 2" key="1">
    <citation type="submission" date="2024-10" db="EMBL/GenBank/DDBJ databases">
        <authorList>
            <person name="Ratan Roy A."/>
            <person name="Morales Sandoval P.H."/>
            <person name="De Los Santos Villalobos S."/>
            <person name="Chakraborty S."/>
            <person name="Mukherjee J."/>
        </authorList>
    </citation>
    <scope>NUCLEOTIDE SEQUENCE [LARGE SCALE GENOMIC DNA]</scope>
    <source>
        <strain evidence="1 2">S1</strain>
    </source>
</reference>
<proteinExistence type="predicted"/>
<gene>
    <name evidence="1" type="ORF">ACFVKH_19010</name>
</gene>
<dbReference type="SUPFAM" id="SSF47413">
    <property type="entry name" value="lambda repressor-like DNA-binding domains"/>
    <property type="match status" value="1"/>
</dbReference>
<dbReference type="CDD" id="cd00093">
    <property type="entry name" value="HTH_XRE"/>
    <property type="match status" value="1"/>
</dbReference>
<evidence type="ECO:0000313" key="2">
    <source>
        <dbReference type="Proteomes" id="UP001600165"/>
    </source>
</evidence>
<dbReference type="InterPro" id="IPR001387">
    <property type="entry name" value="Cro/C1-type_HTH"/>
</dbReference>
<organism evidence="1 2">
    <name type="scientific">Almyronema epifaneia S1</name>
    <dbReference type="NCBI Taxonomy" id="2991925"/>
    <lineage>
        <taxon>Bacteria</taxon>
        <taxon>Bacillati</taxon>
        <taxon>Cyanobacteriota</taxon>
        <taxon>Cyanophyceae</taxon>
        <taxon>Nodosilineales</taxon>
        <taxon>Nodosilineaceae</taxon>
        <taxon>Almyronema</taxon>
        <taxon>Almyronema epifaneia</taxon>
    </lineage>
</organism>
<comment type="caution">
    <text evidence="1">The sequence shown here is derived from an EMBL/GenBank/DDBJ whole genome shotgun (WGS) entry which is preliminary data.</text>
</comment>
<dbReference type="Gene3D" id="1.10.260.40">
    <property type="entry name" value="lambda repressor-like DNA-binding domains"/>
    <property type="match status" value="1"/>
</dbReference>
<dbReference type="Proteomes" id="UP001600165">
    <property type="component" value="Unassembled WGS sequence"/>
</dbReference>
<dbReference type="RefSeq" id="WP_377968009.1">
    <property type="nucleotide sequence ID" value="NZ_JBHZOL010000107.1"/>
</dbReference>
<sequence>MGKAGVALKQVLETYNIPQNQLAVEMGTGRPNVHRWINEQADPVGDKILAIRDALQKINPEAAAAFTKLYWEA</sequence>
<dbReference type="EMBL" id="JBHZOL010000107">
    <property type="protein sequence ID" value="MFE4108378.1"/>
    <property type="molecule type" value="Genomic_DNA"/>
</dbReference>
<keyword evidence="2" id="KW-1185">Reference proteome</keyword>
<accession>A0ABW6IJJ0</accession>
<name>A0ABW6IJJ0_9CYAN</name>
<evidence type="ECO:0000313" key="1">
    <source>
        <dbReference type="EMBL" id="MFE4108378.1"/>
    </source>
</evidence>